<dbReference type="InterPro" id="IPR000092">
    <property type="entry name" value="Polyprenyl_synt"/>
</dbReference>
<reference evidence="7" key="1">
    <citation type="submission" date="2025-08" db="UniProtKB">
        <authorList>
            <consortium name="Ensembl"/>
        </authorList>
    </citation>
    <scope>IDENTIFICATION</scope>
</reference>
<evidence type="ECO:0000256" key="1">
    <source>
        <dbReference type="ARBA" id="ARBA00001946"/>
    </source>
</evidence>
<evidence type="ECO:0000256" key="4">
    <source>
        <dbReference type="ARBA" id="ARBA00022723"/>
    </source>
</evidence>
<keyword evidence="5" id="KW-0460">Magnesium</keyword>
<dbReference type="SUPFAM" id="SSF48576">
    <property type="entry name" value="Terpenoid synthases"/>
    <property type="match status" value="1"/>
</dbReference>
<evidence type="ECO:0000313" key="8">
    <source>
        <dbReference type="Proteomes" id="UP000694388"/>
    </source>
</evidence>
<dbReference type="Gene3D" id="1.10.600.10">
    <property type="entry name" value="Farnesyl Diphosphate Synthase"/>
    <property type="match status" value="1"/>
</dbReference>
<dbReference type="GO" id="GO:1990234">
    <property type="term" value="C:transferase complex"/>
    <property type="evidence" value="ECO:0007669"/>
    <property type="project" value="TreeGrafter"/>
</dbReference>
<dbReference type="InterPro" id="IPR008949">
    <property type="entry name" value="Isoprenoid_synthase_dom_sf"/>
</dbReference>
<name>A0A8C4N705_EPTBU</name>
<dbReference type="PROSITE" id="PS00723">
    <property type="entry name" value="POLYPRENYL_SYNTHASE_1"/>
    <property type="match status" value="1"/>
</dbReference>
<dbReference type="GeneTree" id="ENSGT00940000153498"/>
<dbReference type="InterPro" id="IPR033749">
    <property type="entry name" value="Polyprenyl_synt_CS"/>
</dbReference>
<dbReference type="PANTHER" id="PTHR12001:SF69">
    <property type="entry name" value="ALL TRANS-POLYPRENYL-DIPHOSPHATE SYNTHASE PDSS1"/>
    <property type="match status" value="1"/>
</dbReference>
<dbReference type="Ensembl" id="ENSEBUT00000002618.1">
    <property type="protein sequence ID" value="ENSEBUP00000002267.1"/>
    <property type="gene ID" value="ENSEBUG00000001738.1"/>
</dbReference>
<evidence type="ECO:0000256" key="2">
    <source>
        <dbReference type="ARBA" id="ARBA00006706"/>
    </source>
</evidence>
<evidence type="ECO:0000256" key="6">
    <source>
        <dbReference type="ARBA" id="ARBA00023229"/>
    </source>
</evidence>
<proteinExistence type="inferred from homology"/>
<dbReference type="PANTHER" id="PTHR12001">
    <property type="entry name" value="GERANYLGERANYL PYROPHOSPHATE SYNTHASE"/>
    <property type="match status" value="1"/>
</dbReference>
<evidence type="ECO:0000256" key="3">
    <source>
        <dbReference type="ARBA" id="ARBA00022679"/>
    </source>
</evidence>
<dbReference type="GO" id="GO:0006744">
    <property type="term" value="P:ubiquinone biosynthetic process"/>
    <property type="evidence" value="ECO:0007669"/>
    <property type="project" value="TreeGrafter"/>
</dbReference>
<dbReference type="GO" id="GO:0046872">
    <property type="term" value="F:metal ion binding"/>
    <property type="evidence" value="ECO:0007669"/>
    <property type="project" value="UniProtKB-KW"/>
</dbReference>
<evidence type="ECO:0000313" key="7">
    <source>
        <dbReference type="Ensembl" id="ENSEBUP00000002267.1"/>
    </source>
</evidence>
<dbReference type="GO" id="GO:0008299">
    <property type="term" value="P:isoprenoid biosynthetic process"/>
    <property type="evidence" value="ECO:0007669"/>
    <property type="project" value="UniProtKB-KW"/>
</dbReference>
<keyword evidence="3" id="KW-0808">Transferase</keyword>
<dbReference type="Pfam" id="PF00348">
    <property type="entry name" value="polyprenyl_synt"/>
    <property type="match status" value="1"/>
</dbReference>
<accession>A0A8C4N705</accession>
<keyword evidence="6" id="KW-0414">Isoprene biosynthesis</keyword>
<evidence type="ECO:0000256" key="5">
    <source>
        <dbReference type="ARBA" id="ARBA00022842"/>
    </source>
</evidence>
<dbReference type="AlphaFoldDB" id="A0A8C4N705"/>
<dbReference type="GO" id="GO:0004659">
    <property type="term" value="F:prenyltransferase activity"/>
    <property type="evidence" value="ECO:0007669"/>
    <property type="project" value="InterPro"/>
</dbReference>
<protein>
    <submittedName>
        <fullName evidence="7">Prenyl (decaprenyl) diphosphate synthase, subunit 1</fullName>
    </submittedName>
</protein>
<comment type="similarity">
    <text evidence="2">Belongs to the FPP/GGPP synthase family.</text>
</comment>
<keyword evidence="4" id="KW-0479">Metal-binding</keyword>
<reference evidence="7" key="2">
    <citation type="submission" date="2025-09" db="UniProtKB">
        <authorList>
            <consortium name="Ensembl"/>
        </authorList>
    </citation>
    <scope>IDENTIFICATION</scope>
</reference>
<organism evidence="7 8">
    <name type="scientific">Eptatretus burgeri</name>
    <name type="common">Inshore hagfish</name>
    <dbReference type="NCBI Taxonomy" id="7764"/>
    <lineage>
        <taxon>Eukaryota</taxon>
        <taxon>Metazoa</taxon>
        <taxon>Chordata</taxon>
        <taxon>Craniata</taxon>
        <taxon>Vertebrata</taxon>
        <taxon>Cyclostomata</taxon>
        <taxon>Myxini</taxon>
        <taxon>Myxiniformes</taxon>
        <taxon>Myxinidae</taxon>
        <taxon>Eptatretinae</taxon>
        <taxon>Eptatretus</taxon>
    </lineage>
</organism>
<dbReference type="Proteomes" id="UP000694388">
    <property type="component" value="Unplaced"/>
</dbReference>
<comment type="cofactor">
    <cofactor evidence="1">
        <name>Mg(2+)</name>
        <dbReference type="ChEBI" id="CHEBI:18420"/>
    </cofactor>
</comment>
<dbReference type="GO" id="GO:0005739">
    <property type="term" value="C:mitochondrion"/>
    <property type="evidence" value="ECO:0007669"/>
    <property type="project" value="TreeGrafter"/>
</dbReference>
<dbReference type="OMA" id="REITHYY"/>
<keyword evidence="8" id="KW-1185">Reference proteome</keyword>
<sequence length="214" mass="23775">MHVSAAPLRSTYKSKEGFSDDALQLIHADLQSLCLREITHYYFDGKGKAFRPTLVLLMARSCNATCGNSREVTMAQRTIARIAEMIHTASLIHDDIIDQADTRRGKLAASRIWGERKAILAGDFILSTASVALARLGNEHVISMVAQVVEDLVRGEFMQLGSKENENERFAHYLLKTFKKTASLMAHSCKAVGNASSPIFSTVLFYYYVTILLT</sequence>